<evidence type="ECO:0000313" key="2">
    <source>
        <dbReference type="EMBL" id="AKB62816.1"/>
    </source>
</evidence>
<feature type="domain" description="NTP pyrophosphohydrolase MazG-like" evidence="1">
    <location>
        <begin position="35"/>
        <end position="97"/>
    </location>
</feature>
<organism evidence="2 3">
    <name type="scientific">Methanosarcina mazei SarPi</name>
    <dbReference type="NCBI Taxonomy" id="1434115"/>
    <lineage>
        <taxon>Archaea</taxon>
        <taxon>Methanobacteriati</taxon>
        <taxon>Methanobacteriota</taxon>
        <taxon>Stenosarchaea group</taxon>
        <taxon>Methanomicrobia</taxon>
        <taxon>Methanosarcinales</taxon>
        <taxon>Methanosarcinaceae</taxon>
        <taxon>Methanosarcina</taxon>
    </lineage>
</organism>
<dbReference type="PANTHER" id="PTHR42702">
    <property type="entry name" value="NUCLEOTIDE PYROPHOSPHOHYDROLASE"/>
    <property type="match status" value="1"/>
</dbReference>
<name>A0A0E3LT32_METMZ</name>
<dbReference type="InterPro" id="IPR004518">
    <property type="entry name" value="MazG-like_dom"/>
</dbReference>
<reference evidence="2 3" key="1">
    <citation type="submission" date="2014-07" db="EMBL/GenBank/DDBJ databases">
        <title>Methanogenic archaea and the global carbon cycle.</title>
        <authorList>
            <person name="Henriksen J.R."/>
            <person name="Luke J."/>
            <person name="Reinhart S."/>
            <person name="Benedict M.N."/>
            <person name="Youngblut N.D."/>
            <person name="Metcalf M.E."/>
            <person name="Whitaker R.J."/>
            <person name="Metcalf W.W."/>
        </authorList>
    </citation>
    <scope>NUCLEOTIDE SEQUENCE [LARGE SCALE GENOMIC DNA]</scope>
    <source>
        <strain evidence="2 3">SarPi</strain>
    </source>
</reference>
<gene>
    <name evidence="2" type="ORF">MSMAP_2831</name>
</gene>
<dbReference type="SUPFAM" id="SSF101386">
    <property type="entry name" value="all-alpha NTP pyrophosphatases"/>
    <property type="match status" value="1"/>
</dbReference>
<accession>A0A0E3LT32</accession>
<dbReference type="Gene3D" id="1.10.287.1080">
    <property type="entry name" value="MazG-like"/>
    <property type="match status" value="1"/>
</dbReference>
<evidence type="ECO:0000259" key="1">
    <source>
        <dbReference type="Pfam" id="PF03819"/>
    </source>
</evidence>
<sequence>MAENTGKGDKVMEISEFQKLMYELYAHNDIRRGGKATMLWLVEEVGELAEAIRREEPENIEEELADCFAWIGALANLYGVDLERAFLKKYPGVCPTCGKKPCICTD</sequence>
<dbReference type="Pfam" id="PF03819">
    <property type="entry name" value="MazG"/>
    <property type="match status" value="1"/>
</dbReference>
<dbReference type="Proteomes" id="UP000033116">
    <property type="component" value="Chromosome"/>
</dbReference>
<dbReference type="PANTHER" id="PTHR42702:SF1">
    <property type="entry name" value="REGULATORY PROTEIN FOR BETA-LACTAMASE"/>
    <property type="match status" value="1"/>
</dbReference>
<proteinExistence type="predicted"/>
<dbReference type="AlphaFoldDB" id="A0A0E3LT32"/>
<dbReference type="PATRIC" id="fig|1434115.4.peg.3593"/>
<dbReference type="CDD" id="cd11535">
    <property type="entry name" value="NTP-PPase_SsMazG"/>
    <property type="match status" value="1"/>
</dbReference>
<evidence type="ECO:0000313" key="3">
    <source>
        <dbReference type="Proteomes" id="UP000033116"/>
    </source>
</evidence>
<dbReference type="EMBL" id="CP009511">
    <property type="protein sequence ID" value="AKB62816.1"/>
    <property type="molecule type" value="Genomic_DNA"/>
</dbReference>
<protein>
    <recommendedName>
        <fullName evidence="1">NTP pyrophosphohydrolase MazG-like domain-containing protein</fullName>
    </recommendedName>
</protein>
<dbReference type="HOGENOM" id="CLU_166059_1_0_2"/>